<sequence>MGDLNEIMFHHERQGRNPIPKSQLAAFRDVIEDCGLRDLGFNGYKFTWSNRRVGQYCVNERLDRFLANLAWWNSFPNAKVVHGLVAYSDHLPIWIELEGDAEIPRKKKIRFEEM</sequence>
<gene>
    <name evidence="1" type="ORF">CIPAW_08G141600</name>
</gene>
<comment type="caution">
    <text evidence="1">The sequence shown here is derived from an EMBL/GenBank/DDBJ whole genome shotgun (WGS) entry which is preliminary data.</text>
</comment>
<accession>A0A8T1PZK8</accession>
<dbReference type="Proteomes" id="UP000811609">
    <property type="component" value="Chromosome 8"/>
</dbReference>
<reference evidence="1" key="1">
    <citation type="submission" date="2020-12" db="EMBL/GenBank/DDBJ databases">
        <title>WGS assembly of Carya illinoinensis cv. Pawnee.</title>
        <authorList>
            <person name="Platts A."/>
            <person name="Shu S."/>
            <person name="Wright S."/>
            <person name="Barry K."/>
            <person name="Edger P."/>
            <person name="Pires J.C."/>
            <person name="Schmutz J."/>
        </authorList>
    </citation>
    <scope>NUCLEOTIDE SEQUENCE</scope>
    <source>
        <tissue evidence="1">Leaf</tissue>
    </source>
</reference>
<name>A0A8T1PZK8_CARIL</name>
<keyword evidence="2" id="KW-1185">Reference proteome</keyword>
<protein>
    <submittedName>
        <fullName evidence="1">Uncharacterized protein</fullName>
    </submittedName>
</protein>
<evidence type="ECO:0000313" key="1">
    <source>
        <dbReference type="EMBL" id="KAG6645720.1"/>
    </source>
</evidence>
<dbReference type="AlphaFoldDB" id="A0A8T1PZK8"/>
<dbReference type="EMBL" id="CM031816">
    <property type="protein sequence ID" value="KAG6645720.1"/>
    <property type="molecule type" value="Genomic_DNA"/>
</dbReference>
<proteinExistence type="predicted"/>
<evidence type="ECO:0000313" key="2">
    <source>
        <dbReference type="Proteomes" id="UP000811609"/>
    </source>
</evidence>
<organism evidence="1 2">
    <name type="scientific">Carya illinoinensis</name>
    <name type="common">Pecan</name>
    <dbReference type="NCBI Taxonomy" id="32201"/>
    <lineage>
        <taxon>Eukaryota</taxon>
        <taxon>Viridiplantae</taxon>
        <taxon>Streptophyta</taxon>
        <taxon>Embryophyta</taxon>
        <taxon>Tracheophyta</taxon>
        <taxon>Spermatophyta</taxon>
        <taxon>Magnoliopsida</taxon>
        <taxon>eudicotyledons</taxon>
        <taxon>Gunneridae</taxon>
        <taxon>Pentapetalae</taxon>
        <taxon>rosids</taxon>
        <taxon>fabids</taxon>
        <taxon>Fagales</taxon>
        <taxon>Juglandaceae</taxon>
        <taxon>Carya</taxon>
    </lineage>
</organism>
<dbReference type="PANTHER" id="PTHR33710:SF62">
    <property type="entry name" value="DUF4283 DOMAIN PROTEIN"/>
    <property type="match status" value="1"/>
</dbReference>
<dbReference type="PANTHER" id="PTHR33710">
    <property type="entry name" value="BNAC02G09200D PROTEIN"/>
    <property type="match status" value="1"/>
</dbReference>